<feature type="domain" description="UspA" evidence="2">
    <location>
        <begin position="3"/>
        <end position="143"/>
    </location>
</feature>
<dbReference type="HOGENOM" id="CLU_049301_11_0_2"/>
<reference evidence="3 4" key="1">
    <citation type="journal article" date="2012" name="J. Bacteriol.">
        <title>Draft Genome Sequence of an Ammonia-Oxidizing Archaeon, "Candidatus Nitrosopumilus sediminis" AR2, from Svalbard in the Arctic Circle.</title>
        <authorList>
            <person name="Park S.J."/>
            <person name="Kim J.G."/>
            <person name="Jung M.Y."/>
            <person name="Kim S.J."/>
            <person name="Cha I.T."/>
            <person name="Ghai R."/>
            <person name="Martin-Cuadrado A.B."/>
            <person name="Rodriguez-Valera F."/>
            <person name="Rhee S.K."/>
        </authorList>
    </citation>
    <scope>NUCLEOTIDE SEQUENCE [LARGE SCALE GENOMIC DNA]</scope>
    <source>
        <strain evidence="3 4">AR2</strain>
    </source>
</reference>
<dbReference type="PRINTS" id="PR01438">
    <property type="entry name" value="UNVRSLSTRESS"/>
</dbReference>
<dbReference type="AlphaFoldDB" id="K0BCC1"/>
<evidence type="ECO:0000313" key="4">
    <source>
        <dbReference type="Proteomes" id="UP000006100"/>
    </source>
</evidence>
<dbReference type="Gene3D" id="3.40.50.620">
    <property type="entry name" value="HUPs"/>
    <property type="match status" value="1"/>
</dbReference>
<organism evidence="3 4">
    <name type="scientific">Candidatus Nitrosopumilus sediminis</name>
    <dbReference type="NCBI Taxonomy" id="1229909"/>
    <lineage>
        <taxon>Archaea</taxon>
        <taxon>Nitrososphaerota</taxon>
        <taxon>Nitrososphaeria</taxon>
        <taxon>Nitrosopumilales</taxon>
        <taxon>Nitrosopumilaceae</taxon>
        <taxon>Nitrosopumilus</taxon>
    </lineage>
</organism>
<dbReference type="CDD" id="cd00293">
    <property type="entry name" value="USP-like"/>
    <property type="match status" value="1"/>
</dbReference>
<evidence type="ECO:0000259" key="2">
    <source>
        <dbReference type="Pfam" id="PF00582"/>
    </source>
</evidence>
<proteinExistence type="inferred from homology"/>
<sequence length="143" mass="15693">MVFKNILVPYDGTNFSNRAFRKALDIAKKDGSKITVFTVIEGEYSAIRGFSKVNPQTIKKQQSAAKKFIYKLEQTAKSLNVPISVKIKQGTSIVKEIINLANLKKSDLIVMGSHGRTGLNKLILGSVTYGVAQQAKCSVMVVK</sequence>
<dbReference type="SUPFAM" id="SSF52402">
    <property type="entry name" value="Adenine nucleotide alpha hydrolases-like"/>
    <property type="match status" value="1"/>
</dbReference>
<accession>K0BCC1</accession>
<evidence type="ECO:0000313" key="3">
    <source>
        <dbReference type="EMBL" id="AFS83124.1"/>
    </source>
</evidence>
<dbReference type="GeneID" id="13697118"/>
<dbReference type="STRING" id="1229909.NSED_06630"/>
<dbReference type="EMBL" id="CP003843">
    <property type="protein sequence ID" value="AFS83124.1"/>
    <property type="molecule type" value="Genomic_DNA"/>
</dbReference>
<gene>
    <name evidence="3" type="ORF">NSED_06630</name>
</gene>
<evidence type="ECO:0000256" key="1">
    <source>
        <dbReference type="ARBA" id="ARBA00008791"/>
    </source>
</evidence>
<comment type="similarity">
    <text evidence="1">Belongs to the universal stress protein A family.</text>
</comment>
<dbReference type="InterPro" id="IPR006016">
    <property type="entry name" value="UspA"/>
</dbReference>
<protein>
    <submittedName>
        <fullName evidence="3">UspA domain-containing protein</fullName>
    </submittedName>
</protein>
<dbReference type="PIRSF" id="PIRSF006276">
    <property type="entry name" value="UspA"/>
    <property type="match status" value="1"/>
</dbReference>
<keyword evidence="4" id="KW-1185">Reference proteome</keyword>
<dbReference type="OrthoDB" id="105697at2157"/>
<dbReference type="RefSeq" id="WP_014965494.1">
    <property type="nucleotide sequence ID" value="NC_018656.1"/>
</dbReference>
<name>K0BCC1_9ARCH</name>
<dbReference type="InterPro" id="IPR014729">
    <property type="entry name" value="Rossmann-like_a/b/a_fold"/>
</dbReference>
<dbReference type="PANTHER" id="PTHR46268">
    <property type="entry name" value="STRESS RESPONSE PROTEIN NHAX"/>
    <property type="match status" value="1"/>
</dbReference>
<dbReference type="PATRIC" id="fig|1229909.8.peg.1459"/>
<dbReference type="Proteomes" id="UP000006100">
    <property type="component" value="Chromosome"/>
</dbReference>
<dbReference type="KEGG" id="nir:NSED_06630"/>
<dbReference type="eggNOG" id="arCOG02053">
    <property type="taxonomic scope" value="Archaea"/>
</dbReference>
<dbReference type="Pfam" id="PF00582">
    <property type="entry name" value="Usp"/>
    <property type="match status" value="1"/>
</dbReference>
<dbReference type="InterPro" id="IPR006015">
    <property type="entry name" value="Universal_stress_UspA"/>
</dbReference>
<dbReference type="PANTHER" id="PTHR46268:SF6">
    <property type="entry name" value="UNIVERSAL STRESS PROTEIN UP12"/>
    <property type="match status" value="1"/>
</dbReference>